<evidence type="ECO:0000256" key="1">
    <source>
        <dbReference type="ARBA" id="ARBA00004496"/>
    </source>
</evidence>
<accession>A0A1Y2LX65</accession>
<dbReference type="OMA" id="TWSWCAG"/>
<evidence type="ECO:0000256" key="2">
    <source>
        <dbReference type="ARBA" id="ARBA00007683"/>
    </source>
</evidence>
<dbReference type="STRING" id="105696.A0A1Y2LX65"/>
<dbReference type="FunCoup" id="A0A1Y2LX65">
    <property type="interactions" value="1060"/>
</dbReference>
<dbReference type="GO" id="GO:0061723">
    <property type="term" value="P:glycophagy"/>
    <property type="evidence" value="ECO:0007669"/>
    <property type="project" value="TreeGrafter"/>
</dbReference>
<feature type="compositionally biased region" description="Basic and acidic residues" evidence="11">
    <location>
        <begin position="127"/>
        <end position="136"/>
    </location>
</feature>
<keyword evidence="6" id="KW-0833">Ubl conjugation pathway</keyword>
<evidence type="ECO:0000256" key="4">
    <source>
        <dbReference type="ARBA" id="ARBA00022448"/>
    </source>
</evidence>
<dbReference type="GO" id="GO:0015031">
    <property type="term" value="P:protein transport"/>
    <property type="evidence" value="ECO:0007669"/>
    <property type="project" value="UniProtKB-KW"/>
</dbReference>
<reference evidence="12 13" key="1">
    <citation type="journal article" date="2017" name="Genome Announc.">
        <title>Genome sequence of the saprophytic ascomycete Epicoccum nigrum ICMP 19927 strain isolated from New Zealand.</title>
        <authorList>
            <person name="Fokin M."/>
            <person name="Fleetwood D."/>
            <person name="Weir B.S."/>
            <person name="Villas-Boas S.G."/>
        </authorList>
    </citation>
    <scope>NUCLEOTIDE SEQUENCE [LARGE SCALE GENOMIC DNA]</scope>
    <source>
        <strain evidence="12 13">ICMP 19927</strain>
    </source>
</reference>
<keyword evidence="8" id="KW-0072">Autophagy</keyword>
<dbReference type="GO" id="GO:0000407">
    <property type="term" value="C:phagophore assembly site"/>
    <property type="evidence" value="ECO:0007669"/>
    <property type="project" value="TreeGrafter"/>
</dbReference>
<evidence type="ECO:0000256" key="6">
    <source>
        <dbReference type="ARBA" id="ARBA00022786"/>
    </source>
</evidence>
<evidence type="ECO:0000313" key="12">
    <source>
        <dbReference type="EMBL" id="OSS48169.1"/>
    </source>
</evidence>
<dbReference type="PANTHER" id="PTHR12866:SF2">
    <property type="entry name" value="UBIQUITIN-LIKE-CONJUGATING ENZYME ATG3"/>
    <property type="match status" value="1"/>
</dbReference>
<name>A0A1Y2LX65_EPING</name>
<feature type="compositionally biased region" description="Acidic residues" evidence="11">
    <location>
        <begin position="144"/>
        <end position="154"/>
    </location>
</feature>
<proteinExistence type="inferred from homology"/>
<dbReference type="GO" id="GO:0000045">
    <property type="term" value="P:autophagosome assembly"/>
    <property type="evidence" value="ECO:0007669"/>
    <property type="project" value="TreeGrafter"/>
</dbReference>
<dbReference type="GO" id="GO:0019776">
    <property type="term" value="F:Atg8-family ligase activity"/>
    <property type="evidence" value="ECO:0007669"/>
    <property type="project" value="TreeGrafter"/>
</dbReference>
<dbReference type="Pfam" id="PF03987">
    <property type="entry name" value="Autophagy_act_C"/>
    <property type="match status" value="1"/>
</dbReference>
<keyword evidence="5" id="KW-0963">Cytoplasm</keyword>
<comment type="subcellular location">
    <subcellularLocation>
        <location evidence="1">Cytoplasm</location>
    </subcellularLocation>
</comment>
<gene>
    <name evidence="12" type="ORF">B5807_07721</name>
</gene>
<dbReference type="GO" id="GO:0000422">
    <property type="term" value="P:autophagy of mitochondrion"/>
    <property type="evidence" value="ECO:0007669"/>
    <property type="project" value="TreeGrafter"/>
</dbReference>
<protein>
    <recommendedName>
        <fullName evidence="3">Autophagy-related protein 3</fullName>
    </recommendedName>
    <alternativeName>
        <fullName evidence="9 10">Autophagy-related E2-like conjugation enzyme ATG3</fullName>
    </alternativeName>
</protein>
<sequence>MAYNFVRSYIDTFRERTAAISHTSTFRETGQITPEEFVLAGDFLVFKFPSWQWADASSPAKRVSYLPDGKQFLVTRGVPCHRRLDDNFAGEAGQDETIVGDGFTAGEGGADDDGWLRTGGMAASQEAKVRDVRTVDESGNLGAAEEEDEIPDMEDDEDDEEAIIRDPQAGSNTQAPLRTYTLYITYSAHYRTPRLYLSGYGSTSVPLKPQEMMEDIVGDYKDKTVTIEDFPFFEHALKTASVHPCKHASVMKVLLDRADAALKLRLAKLKAGKDVSKLDSGMEALVDDTRLLKLTEQAKNKGGDDAKDDWEVLEEQDDEVAIRVDQYLVVFLKFMARCAPHLKMLILSANNRQCHSGYRARLYDGCVRLAMPVYCFWVFGTGMSWSYRVNDQHNRRFCYVGTTYEPQPFFFESSFHLAAEAKVETAEQSKCNIFGRHLGPHNAIRPPTAPPHAFG</sequence>
<organism evidence="12 13">
    <name type="scientific">Epicoccum nigrum</name>
    <name type="common">Soil fungus</name>
    <name type="synonym">Epicoccum purpurascens</name>
    <dbReference type="NCBI Taxonomy" id="105696"/>
    <lineage>
        <taxon>Eukaryota</taxon>
        <taxon>Fungi</taxon>
        <taxon>Dikarya</taxon>
        <taxon>Ascomycota</taxon>
        <taxon>Pezizomycotina</taxon>
        <taxon>Dothideomycetes</taxon>
        <taxon>Pleosporomycetidae</taxon>
        <taxon>Pleosporales</taxon>
        <taxon>Pleosporineae</taxon>
        <taxon>Didymellaceae</taxon>
        <taxon>Epicoccum</taxon>
    </lineage>
</organism>
<dbReference type="AlphaFoldDB" id="A0A1Y2LX65"/>
<dbReference type="Proteomes" id="UP000193240">
    <property type="component" value="Unassembled WGS sequence"/>
</dbReference>
<dbReference type="PANTHER" id="PTHR12866">
    <property type="entry name" value="UBIQUITIN-LIKE-CONJUGATING ENZYME ATG3"/>
    <property type="match status" value="1"/>
</dbReference>
<dbReference type="InterPro" id="IPR007135">
    <property type="entry name" value="Atg3/Atg10"/>
</dbReference>
<keyword evidence="4" id="KW-0813">Transport</keyword>
<evidence type="ECO:0000256" key="7">
    <source>
        <dbReference type="ARBA" id="ARBA00022927"/>
    </source>
</evidence>
<dbReference type="GO" id="GO:0044804">
    <property type="term" value="P:nucleophagy"/>
    <property type="evidence" value="ECO:0007669"/>
    <property type="project" value="TreeGrafter"/>
</dbReference>
<evidence type="ECO:0000256" key="10">
    <source>
        <dbReference type="ARBA" id="ARBA00033139"/>
    </source>
</evidence>
<keyword evidence="7" id="KW-0653">Protein transport</keyword>
<evidence type="ECO:0000256" key="8">
    <source>
        <dbReference type="ARBA" id="ARBA00023006"/>
    </source>
</evidence>
<evidence type="ECO:0000256" key="5">
    <source>
        <dbReference type="ARBA" id="ARBA00022490"/>
    </source>
</evidence>
<dbReference type="GO" id="GO:0005829">
    <property type="term" value="C:cytosol"/>
    <property type="evidence" value="ECO:0007669"/>
    <property type="project" value="TreeGrafter"/>
</dbReference>
<feature type="region of interest" description="Disordered" evidence="11">
    <location>
        <begin position="127"/>
        <end position="154"/>
    </location>
</feature>
<evidence type="ECO:0000256" key="3">
    <source>
        <dbReference type="ARBA" id="ARBA00018067"/>
    </source>
</evidence>
<dbReference type="EMBL" id="KZ107846">
    <property type="protein sequence ID" value="OSS48169.1"/>
    <property type="molecule type" value="Genomic_DNA"/>
</dbReference>
<evidence type="ECO:0000256" key="9">
    <source>
        <dbReference type="ARBA" id="ARBA00032144"/>
    </source>
</evidence>
<keyword evidence="13" id="KW-1185">Reference proteome</keyword>
<evidence type="ECO:0000256" key="11">
    <source>
        <dbReference type="SAM" id="MobiDB-lite"/>
    </source>
</evidence>
<dbReference type="InParanoid" id="A0A1Y2LX65"/>
<evidence type="ECO:0000313" key="13">
    <source>
        <dbReference type="Proteomes" id="UP000193240"/>
    </source>
</evidence>
<comment type="similarity">
    <text evidence="2">Belongs to the ATG3 family.</text>
</comment>